<organism evidence="2 3">
    <name type="scientific">Pseudonocardia hispaniensis</name>
    <dbReference type="NCBI Taxonomy" id="904933"/>
    <lineage>
        <taxon>Bacteria</taxon>
        <taxon>Bacillati</taxon>
        <taxon>Actinomycetota</taxon>
        <taxon>Actinomycetes</taxon>
        <taxon>Pseudonocardiales</taxon>
        <taxon>Pseudonocardiaceae</taxon>
        <taxon>Pseudonocardia</taxon>
    </lineage>
</organism>
<feature type="transmembrane region" description="Helical" evidence="1">
    <location>
        <begin position="28"/>
        <end position="52"/>
    </location>
</feature>
<proteinExistence type="predicted"/>
<evidence type="ECO:0000313" key="2">
    <source>
        <dbReference type="EMBL" id="MFC5994881.1"/>
    </source>
</evidence>
<sequence length="209" mass="21894">MSEPVLAPAGVRRRSRRALARSTAGDRWLVALAGLLLLVAGTLTALLSYGVFGTGRSDRPLLDPVVVDTLRAHPLPARLVALGVGVLLTVLGVALAVRSLRPERRPDLMLDADPGTAVVIRSAAAAEAVTGAAAALPGVARARTRLVGAPRVPAMRLTLWLEQDADVTEVCRRLELDVLTEARTCLGVADLPVGVRLELDSSSGTPRVV</sequence>
<reference evidence="3" key="1">
    <citation type="journal article" date="2019" name="Int. J. Syst. Evol. Microbiol.">
        <title>The Global Catalogue of Microorganisms (GCM) 10K type strain sequencing project: providing services to taxonomists for standard genome sequencing and annotation.</title>
        <authorList>
            <consortium name="The Broad Institute Genomics Platform"/>
            <consortium name="The Broad Institute Genome Sequencing Center for Infectious Disease"/>
            <person name="Wu L."/>
            <person name="Ma J."/>
        </authorList>
    </citation>
    <scope>NUCLEOTIDE SEQUENCE [LARGE SCALE GENOMIC DNA]</scope>
    <source>
        <strain evidence="3">CCM 8391</strain>
    </source>
</reference>
<evidence type="ECO:0000313" key="3">
    <source>
        <dbReference type="Proteomes" id="UP001596302"/>
    </source>
</evidence>
<dbReference type="EMBL" id="JBHSQW010000025">
    <property type="protein sequence ID" value="MFC5994881.1"/>
    <property type="molecule type" value="Genomic_DNA"/>
</dbReference>
<protein>
    <submittedName>
        <fullName evidence="2">Alkaline shock response membrane anchor protein AmaP</fullName>
    </submittedName>
</protein>
<feature type="transmembrane region" description="Helical" evidence="1">
    <location>
        <begin position="79"/>
        <end position="100"/>
    </location>
</feature>
<keyword evidence="1" id="KW-1133">Transmembrane helix</keyword>
<keyword evidence="1" id="KW-0812">Transmembrane</keyword>
<dbReference type="Proteomes" id="UP001596302">
    <property type="component" value="Unassembled WGS sequence"/>
</dbReference>
<dbReference type="RefSeq" id="WP_379584898.1">
    <property type="nucleotide sequence ID" value="NZ_JBHSQW010000025.1"/>
</dbReference>
<gene>
    <name evidence="2" type="ORF">ACFQE5_11740</name>
</gene>
<keyword evidence="1" id="KW-0472">Membrane</keyword>
<evidence type="ECO:0000256" key="1">
    <source>
        <dbReference type="SAM" id="Phobius"/>
    </source>
</evidence>
<keyword evidence="3" id="KW-1185">Reference proteome</keyword>
<comment type="caution">
    <text evidence="2">The sequence shown here is derived from an EMBL/GenBank/DDBJ whole genome shotgun (WGS) entry which is preliminary data.</text>
</comment>
<name>A0ABW1J2F1_9PSEU</name>
<accession>A0ABW1J2F1</accession>